<gene>
    <name evidence="1" type="ORF">Vafri_17975</name>
</gene>
<protein>
    <submittedName>
        <fullName evidence="1">Uncharacterized protein</fullName>
    </submittedName>
</protein>
<dbReference type="Proteomes" id="UP000747399">
    <property type="component" value="Unassembled WGS sequence"/>
</dbReference>
<evidence type="ECO:0000313" key="1">
    <source>
        <dbReference type="EMBL" id="GIL64038.1"/>
    </source>
</evidence>
<accession>A0A8J4F781</accession>
<name>A0A8J4F781_9CHLO</name>
<reference evidence="1" key="1">
    <citation type="journal article" date="2021" name="Proc. Natl. Acad. Sci. U.S.A.">
        <title>Three genomes in the algal genus Volvox reveal the fate of a haploid sex-determining region after a transition to homothallism.</title>
        <authorList>
            <person name="Yamamoto K."/>
            <person name="Hamaji T."/>
            <person name="Kawai-Toyooka H."/>
            <person name="Matsuzaki R."/>
            <person name="Takahashi F."/>
            <person name="Nishimura Y."/>
            <person name="Kawachi M."/>
            <person name="Noguchi H."/>
            <person name="Minakuchi Y."/>
            <person name="Umen J.G."/>
            <person name="Toyoda A."/>
            <person name="Nozaki H."/>
        </authorList>
    </citation>
    <scope>NUCLEOTIDE SEQUENCE</scope>
    <source>
        <strain evidence="1">NIES-3780</strain>
    </source>
</reference>
<dbReference type="AlphaFoldDB" id="A0A8J4F781"/>
<proteinExistence type="predicted"/>
<dbReference type="EMBL" id="BNCO01000062">
    <property type="protein sequence ID" value="GIL64038.1"/>
    <property type="molecule type" value="Genomic_DNA"/>
</dbReference>
<comment type="caution">
    <text evidence="1">The sequence shown here is derived from an EMBL/GenBank/DDBJ whole genome shotgun (WGS) entry which is preliminary data.</text>
</comment>
<evidence type="ECO:0000313" key="2">
    <source>
        <dbReference type="Proteomes" id="UP000747399"/>
    </source>
</evidence>
<keyword evidence="2" id="KW-1185">Reference proteome</keyword>
<sequence length="154" mass="15538">MNAAHDCGSKPTCSTAAGGCTESALIWRCISRSFSGYECYDSGGQYRTLFATHYHGLATEAAVPAVAGQHTDLPRAASLQGEPPSTSGLGGLVTVAHTASTVTAEGGFELLHTLRSGPAPDGICVAAGGRPRWAAPPVAMPHPGGSGCVCNNAN</sequence>
<organism evidence="1 2">
    <name type="scientific">Volvox africanus</name>
    <dbReference type="NCBI Taxonomy" id="51714"/>
    <lineage>
        <taxon>Eukaryota</taxon>
        <taxon>Viridiplantae</taxon>
        <taxon>Chlorophyta</taxon>
        <taxon>core chlorophytes</taxon>
        <taxon>Chlorophyceae</taxon>
        <taxon>CS clade</taxon>
        <taxon>Chlamydomonadales</taxon>
        <taxon>Volvocaceae</taxon>
        <taxon>Volvox</taxon>
    </lineage>
</organism>